<dbReference type="HOGENOM" id="CLU_1555366_0_0_1"/>
<dbReference type="AlphaFoldDB" id="A0A067SYM6"/>
<name>A0A067SYM6_GALM3</name>
<evidence type="ECO:0000313" key="2">
    <source>
        <dbReference type="Proteomes" id="UP000027222"/>
    </source>
</evidence>
<sequence length="172" mass="20224">MSQVLQQLQQETAMKYNQSDYILQRLNQDPSLRPPYTGDTSNLTVHIGNSKAARPGVYRGEYQPGLAFGKLRVVFSCEGNRQTGLWTLEVRFVFRRGEDMSHVIEIITQCPQGDLKHIFFGGYKWQRETHKCSTFRLNSTLKVRKWMVRTHKRGIHSLFWRKIMVVQQRMTF</sequence>
<reference evidence="2" key="1">
    <citation type="journal article" date="2014" name="Proc. Natl. Acad. Sci. U.S.A.">
        <title>Extensive sampling of basidiomycete genomes demonstrates inadequacy of the white-rot/brown-rot paradigm for wood decay fungi.</title>
        <authorList>
            <person name="Riley R."/>
            <person name="Salamov A.A."/>
            <person name="Brown D.W."/>
            <person name="Nagy L.G."/>
            <person name="Floudas D."/>
            <person name="Held B.W."/>
            <person name="Levasseur A."/>
            <person name="Lombard V."/>
            <person name="Morin E."/>
            <person name="Otillar R."/>
            <person name="Lindquist E.A."/>
            <person name="Sun H."/>
            <person name="LaButti K.M."/>
            <person name="Schmutz J."/>
            <person name="Jabbour D."/>
            <person name="Luo H."/>
            <person name="Baker S.E."/>
            <person name="Pisabarro A.G."/>
            <person name="Walton J.D."/>
            <person name="Blanchette R.A."/>
            <person name="Henrissat B."/>
            <person name="Martin F."/>
            <person name="Cullen D."/>
            <person name="Hibbett D.S."/>
            <person name="Grigoriev I.V."/>
        </authorList>
    </citation>
    <scope>NUCLEOTIDE SEQUENCE [LARGE SCALE GENOMIC DNA]</scope>
    <source>
        <strain evidence="2">CBS 339.88</strain>
    </source>
</reference>
<gene>
    <name evidence="1" type="ORF">GALMADRAFT_783474</name>
</gene>
<accession>A0A067SYM6</accession>
<protein>
    <submittedName>
        <fullName evidence="1">Uncharacterized protein</fullName>
    </submittedName>
</protein>
<evidence type="ECO:0000313" key="1">
    <source>
        <dbReference type="EMBL" id="KDR71873.1"/>
    </source>
</evidence>
<dbReference type="EMBL" id="KL142391">
    <property type="protein sequence ID" value="KDR71873.1"/>
    <property type="molecule type" value="Genomic_DNA"/>
</dbReference>
<organism evidence="1 2">
    <name type="scientific">Galerina marginata (strain CBS 339.88)</name>
    <dbReference type="NCBI Taxonomy" id="685588"/>
    <lineage>
        <taxon>Eukaryota</taxon>
        <taxon>Fungi</taxon>
        <taxon>Dikarya</taxon>
        <taxon>Basidiomycota</taxon>
        <taxon>Agaricomycotina</taxon>
        <taxon>Agaricomycetes</taxon>
        <taxon>Agaricomycetidae</taxon>
        <taxon>Agaricales</taxon>
        <taxon>Agaricineae</taxon>
        <taxon>Strophariaceae</taxon>
        <taxon>Galerina</taxon>
    </lineage>
</organism>
<keyword evidence="2" id="KW-1185">Reference proteome</keyword>
<proteinExistence type="predicted"/>
<dbReference type="Proteomes" id="UP000027222">
    <property type="component" value="Unassembled WGS sequence"/>
</dbReference>